<gene>
    <name evidence="1" type="ORF">GDO81_004402</name>
</gene>
<keyword evidence="2" id="KW-1185">Reference proteome</keyword>
<evidence type="ECO:0000313" key="2">
    <source>
        <dbReference type="Proteomes" id="UP000824782"/>
    </source>
</evidence>
<comment type="caution">
    <text evidence="1">The sequence shown here is derived from an EMBL/GenBank/DDBJ whole genome shotgun (WGS) entry which is preliminary data.</text>
</comment>
<organism evidence="1 2">
    <name type="scientific">Engystomops pustulosus</name>
    <name type="common">Tungara frog</name>
    <name type="synonym">Physalaemus pustulosus</name>
    <dbReference type="NCBI Taxonomy" id="76066"/>
    <lineage>
        <taxon>Eukaryota</taxon>
        <taxon>Metazoa</taxon>
        <taxon>Chordata</taxon>
        <taxon>Craniata</taxon>
        <taxon>Vertebrata</taxon>
        <taxon>Euteleostomi</taxon>
        <taxon>Amphibia</taxon>
        <taxon>Batrachia</taxon>
        <taxon>Anura</taxon>
        <taxon>Neobatrachia</taxon>
        <taxon>Hyloidea</taxon>
        <taxon>Leptodactylidae</taxon>
        <taxon>Leiuperinae</taxon>
        <taxon>Engystomops</taxon>
    </lineage>
</organism>
<dbReference type="Proteomes" id="UP000824782">
    <property type="component" value="Unassembled WGS sequence"/>
</dbReference>
<reference evidence="1" key="1">
    <citation type="thesis" date="2020" institute="ProQuest LLC" country="789 East Eisenhower Parkway, Ann Arbor, MI, USA">
        <title>Comparative Genomics and Chromosome Evolution.</title>
        <authorList>
            <person name="Mudd A.B."/>
        </authorList>
    </citation>
    <scope>NUCLEOTIDE SEQUENCE</scope>
    <source>
        <strain evidence="1">237g6f4</strain>
        <tissue evidence="1">Blood</tissue>
    </source>
</reference>
<proteinExistence type="predicted"/>
<accession>A0AAV6ZSP8</accession>
<dbReference type="EMBL" id="WNYA01000011">
    <property type="protein sequence ID" value="KAG8552072.1"/>
    <property type="molecule type" value="Genomic_DNA"/>
</dbReference>
<dbReference type="AlphaFoldDB" id="A0AAV6ZSP8"/>
<protein>
    <submittedName>
        <fullName evidence="1">Uncharacterized protein</fullName>
    </submittedName>
</protein>
<name>A0AAV6ZSP8_ENGPU</name>
<evidence type="ECO:0000313" key="1">
    <source>
        <dbReference type="EMBL" id="KAG8552071.1"/>
    </source>
</evidence>
<sequence>MIFLPYDFCKSYTILHKKFYTIRKVCKCHIHLFMFLVTVLDSNCCPWTWSSLFKPSSKIPWIGSCDRIGRSEKMYTQNYGDKLLYSSDFLKQKDHKQKDLHTIFFYRTPNQIF</sequence>
<dbReference type="EMBL" id="WNYA01000011">
    <property type="protein sequence ID" value="KAG8552071.1"/>
    <property type="molecule type" value="Genomic_DNA"/>
</dbReference>